<reference evidence="4 5" key="1">
    <citation type="submission" date="2016-10" db="EMBL/GenBank/DDBJ databases">
        <title>Flavobacterium gilvum sp. nov., isolated from stream water.</title>
        <authorList>
            <person name="Shin S.-K."/>
            <person name="Cho Y.-J."/>
            <person name="Yi H."/>
        </authorList>
    </citation>
    <scope>NUCLEOTIDE SEQUENCE [LARGE SCALE GENOMIC DNA]</scope>
    <source>
        <strain evidence="4 5">EM1308</strain>
    </source>
</reference>
<evidence type="ECO:0000259" key="2">
    <source>
        <dbReference type="Pfam" id="PF00535"/>
    </source>
</evidence>
<keyword evidence="1" id="KW-0808">Transferase</keyword>
<dbReference type="AlphaFoldDB" id="A0AAC9N5C6"/>
<dbReference type="Pfam" id="PF02709">
    <property type="entry name" value="Glyco_transf_7C"/>
    <property type="match status" value="1"/>
</dbReference>
<evidence type="ECO:0000259" key="3">
    <source>
        <dbReference type="Pfam" id="PF02709"/>
    </source>
</evidence>
<name>A0AAC9N5C6_9FLAO</name>
<dbReference type="PANTHER" id="PTHR43685">
    <property type="entry name" value="GLYCOSYLTRANSFERASE"/>
    <property type="match status" value="1"/>
</dbReference>
<dbReference type="CDD" id="cd00761">
    <property type="entry name" value="Glyco_tranf_GTA_type"/>
    <property type="match status" value="1"/>
</dbReference>
<organism evidence="4 5">
    <name type="scientific">Flavobacterium gilvum</name>
    <dbReference type="NCBI Taxonomy" id="1492737"/>
    <lineage>
        <taxon>Bacteria</taxon>
        <taxon>Pseudomonadati</taxon>
        <taxon>Bacteroidota</taxon>
        <taxon>Flavobacteriia</taxon>
        <taxon>Flavobacteriales</taxon>
        <taxon>Flavobacteriaceae</taxon>
        <taxon>Flavobacterium</taxon>
    </lineage>
</organism>
<evidence type="ECO:0008006" key="6">
    <source>
        <dbReference type="Google" id="ProtNLM"/>
    </source>
</evidence>
<feature type="domain" description="Glycosyltransferase 2-like" evidence="2">
    <location>
        <begin position="8"/>
        <end position="119"/>
    </location>
</feature>
<dbReference type="Gene3D" id="3.90.550.10">
    <property type="entry name" value="Spore Coat Polysaccharide Biosynthesis Protein SpsA, Chain A"/>
    <property type="match status" value="1"/>
</dbReference>
<feature type="domain" description="Galactosyltransferase C-terminal" evidence="3">
    <location>
        <begin position="133"/>
        <end position="194"/>
    </location>
</feature>
<protein>
    <recommendedName>
        <fullName evidence="6">Glycosyl transferase family 2</fullName>
    </recommendedName>
</protein>
<dbReference type="RefSeq" id="WP_035638105.1">
    <property type="nucleotide sequence ID" value="NZ_CP017479.1"/>
</dbReference>
<dbReference type="InterPro" id="IPR029044">
    <property type="entry name" value="Nucleotide-diphossugar_trans"/>
</dbReference>
<evidence type="ECO:0000313" key="4">
    <source>
        <dbReference type="EMBL" id="AOW08129.1"/>
    </source>
</evidence>
<dbReference type="GO" id="GO:0016740">
    <property type="term" value="F:transferase activity"/>
    <property type="evidence" value="ECO:0007669"/>
    <property type="project" value="UniProtKB-KW"/>
</dbReference>
<dbReference type="KEGG" id="fgl:EM308_00635"/>
<dbReference type="SUPFAM" id="SSF53448">
    <property type="entry name" value="Nucleotide-diphospho-sugar transferases"/>
    <property type="match status" value="1"/>
</dbReference>
<dbReference type="EMBL" id="CP017479">
    <property type="protein sequence ID" value="AOW08129.1"/>
    <property type="molecule type" value="Genomic_DNA"/>
</dbReference>
<proteinExistence type="predicted"/>
<keyword evidence="5" id="KW-1185">Reference proteome</keyword>
<evidence type="ECO:0000256" key="1">
    <source>
        <dbReference type="ARBA" id="ARBA00022679"/>
    </source>
</evidence>
<dbReference type="Pfam" id="PF00535">
    <property type="entry name" value="Glycos_transf_2"/>
    <property type="match status" value="1"/>
</dbReference>
<dbReference type="InterPro" id="IPR027791">
    <property type="entry name" value="Galactosyl_T_C"/>
</dbReference>
<sequence>MLTVLYIYRNRELERVKRSLDSLAAQNNQGFKVIFIDYGSSEKSASEIANLISQYPFVTYHYNYCSLQLWSRAKAINIGLHFVKTDFVFIADIDMIFSSDFVHVLENIKNPKQSVFFKVGFLNEKETQSNKKFEDYKVAYESSPGAQGLSLFPTEALLSIRGFDEFFHLWGGEDEDVHSRLKMSGLEVNFFDEKILMLHQWHPTYRNSLNKKLTTDLQHNTITKINQEHLRMNSILKNSIVNKESWGNMINKYQFEKLTKPDVFLKLQNKKEIIDNFLLSVLPKLNNQILEVLIYEDPYPKTLKYCAKRLLKKSVPEYYSLKEINDVLLLHLIAFYSDAVYKYVVEENLKNIKLTIQL</sequence>
<dbReference type="PANTHER" id="PTHR43685:SF2">
    <property type="entry name" value="GLYCOSYLTRANSFERASE 2-LIKE DOMAIN-CONTAINING PROTEIN"/>
    <property type="match status" value="1"/>
</dbReference>
<evidence type="ECO:0000313" key="5">
    <source>
        <dbReference type="Proteomes" id="UP000175968"/>
    </source>
</evidence>
<dbReference type="InterPro" id="IPR001173">
    <property type="entry name" value="Glyco_trans_2-like"/>
</dbReference>
<dbReference type="Proteomes" id="UP000175968">
    <property type="component" value="Chromosome"/>
</dbReference>
<dbReference type="InterPro" id="IPR050834">
    <property type="entry name" value="Glycosyltransf_2"/>
</dbReference>
<gene>
    <name evidence="4" type="ORF">EM308_00635</name>
</gene>
<accession>A0AAC9N5C6</accession>